<dbReference type="AlphaFoldDB" id="A0A150PW44"/>
<evidence type="ECO:0000313" key="2">
    <source>
        <dbReference type="Proteomes" id="UP000075604"/>
    </source>
</evidence>
<reference evidence="1 2" key="1">
    <citation type="submission" date="2014-02" db="EMBL/GenBank/DDBJ databases">
        <title>The small core and large imbalanced accessory genome model reveals a collaborative survival strategy of Sorangium cellulosum strains in nature.</title>
        <authorList>
            <person name="Han K."/>
            <person name="Peng R."/>
            <person name="Blom J."/>
            <person name="Li Y.-Z."/>
        </authorList>
    </citation>
    <scope>NUCLEOTIDE SEQUENCE [LARGE SCALE GENOMIC DNA]</scope>
    <source>
        <strain evidence="1 2">So0157-18</strain>
    </source>
</reference>
<evidence type="ECO:0000313" key="1">
    <source>
        <dbReference type="EMBL" id="KYF60011.1"/>
    </source>
</evidence>
<gene>
    <name evidence="1" type="ORF">BE04_40755</name>
</gene>
<dbReference type="Proteomes" id="UP000075604">
    <property type="component" value="Unassembled WGS sequence"/>
</dbReference>
<comment type="caution">
    <text evidence="1">The sequence shown here is derived from an EMBL/GenBank/DDBJ whole genome shotgun (WGS) entry which is preliminary data.</text>
</comment>
<organism evidence="1 2">
    <name type="scientific">Sorangium cellulosum</name>
    <name type="common">Polyangium cellulosum</name>
    <dbReference type="NCBI Taxonomy" id="56"/>
    <lineage>
        <taxon>Bacteria</taxon>
        <taxon>Pseudomonadati</taxon>
        <taxon>Myxococcota</taxon>
        <taxon>Polyangia</taxon>
        <taxon>Polyangiales</taxon>
        <taxon>Polyangiaceae</taxon>
        <taxon>Sorangium</taxon>
    </lineage>
</organism>
<accession>A0A150PW44</accession>
<name>A0A150PW44_SORCE</name>
<proteinExistence type="predicted"/>
<protein>
    <submittedName>
        <fullName evidence="1">Uncharacterized protein</fullName>
    </submittedName>
</protein>
<sequence length="123" mass="13946">MRAYAAGHLLTPEALYQRRFAMDLIERTLAVLQDHYAQTGQARVFEALRGRLTGEVEERPHKEVAAALGMSVEAVKTATSRLYDRYQRTFREEVARTVARVEDVDDELRALRLALRGDPSNDG</sequence>
<dbReference type="EMBL" id="JELX01001097">
    <property type="protein sequence ID" value="KYF60011.1"/>
    <property type="molecule type" value="Genomic_DNA"/>
</dbReference>